<keyword evidence="2" id="KW-1185">Reference proteome</keyword>
<dbReference type="AlphaFoldDB" id="A0A550JG76"/>
<dbReference type="RefSeq" id="WP_092057215.1">
    <property type="nucleotide sequence ID" value="NZ_FOJJ01000034.1"/>
</dbReference>
<dbReference type="EMBL" id="VJVV01000004">
    <property type="protein sequence ID" value="TRO82217.1"/>
    <property type="molecule type" value="Genomic_DNA"/>
</dbReference>
<gene>
    <name evidence="1" type="ORF">FL622_06465</name>
</gene>
<evidence type="ECO:0000313" key="1">
    <source>
        <dbReference type="EMBL" id="TRO82217.1"/>
    </source>
</evidence>
<sequence length="226" mass="26104">MKNFVGNKTSKIRAFSLKNQPSINDFTCGSKILTIEFDHSILEKKQIAASEIEELCGLVEKYEMPNYPVIFCDLVNLRGCVFLEGEIEWPLIFMDISKLSSVKEMRETYIHEAAHLFSYRFGHDFVFSIIHNIFLRTAGYNFSEIEYEYSDCDCGLTISESMVLSKGCVKILLDQKLDRIFWEDIRDFFHYFPVVPGDTMDDKLAVFKRVAGRMLKHLNSSSVVNS</sequence>
<evidence type="ECO:0000313" key="2">
    <source>
        <dbReference type="Proteomes" id="UP000317155"/>
    </source>
</evidence>
<dbReference type="Proteomes" id="UP000317155">
    <property type="component" value="Unassembled WGS sequence"/>
</dbReference>
<comment type="caution">
    <text evidence="1">The sequence shown here is derived from an EMBL/GenBank/DDBJ whole genome shotgun (WGS) entry which is preliminary data.</text>
</comment>
<organism evidence="1 2">
    <name type="scientific">Trichloromonas acetexigens</name>
    <dbReference type="NCBI Taxonomy" id="38815"/>
    <lineage>
        <taxon>Bacteria</taxon>
        <taxon>Pseudomonadati</taxon>
        <taxon>Thermodesulfobacteriota</taxon>
        <taxon>Desulfuromonadia</taxon>
        <taxon>Desulfuromonadales</taxon>
        <taxon>Trichloromonadaceae</taxon>
        <taxon>Trichloromonas</taxon>
    </lineage>
</organism>
<proteinExistence type="predicted"/>
<reference evidence="1 2" key="1">
    <citation type="submission" date="2019-07" db="EMBL/GenBank/DDBJ databases">
        <title>Insights of Desulfuromonas acetexigens electromicrobiology.</title>
        <authorList>
            <person name="Katuri K."/>
            <person name="Sapireddy V."/>
            <person name="Shaw D.R."/>
            <person name="Saikaly P."/>
        </authorList>
    </citation>
    <scope>NUCLEOTIDE SEQUENCE [LARGE SCALE GENOMIC DNA]</scope>
    <source>
        <strain evidence="1 2">2873</strain>
    </source>
</reference>
<protein>
    <submittedName>
        <fullName evidence="1">Uncharacterized protein</fullName>
    </submittedName>
</protein>
<accession>A0A550JG76</accession>
<name>A0A550JG76_9BACT</name>